<evidence type="ECO:0000256" key="14">
    <source>
        <dbReference type="ARBA" id="ARBA00023242"/>
    </source>
</evidence>
<keyword evidence="9" id="KW-0498">Mitosis</keyword>
<evidence type="ECO:0000256" key="13">
    <source>
        <dbReference type="ARBA" id="ARBA00023212"/>
    </source>
</evidence>
<evidence type="ECO:0000256" key="3">
    <source>
        <dbReference type="ARBA" id="ARBA00004629"/>
    </source>
</evidence>
<feature type="region of interest" description="Disordered" evidence="20">
    <location>
        <begin position="60"/>
        <end position="88"/>
    </location>
</feature>
<keyword evidence="16" id="KW-0137">Centromere</keyword>
<evidence type="ECO:0000256" key="18">
    <source>
        <dbReference type="ARBA" id="ARBA00044346"/>
    </source>
</evidence>
<reference evidence="21" key="1">
    <citation type="journal article" date="2020" name="Stud. Mycol.">
        <title>101 Dothideomycetes genomes: a test case for predicting lifestyles and emergence of pathogens.</title>
        <authorList>
            <person name="Haridas S."/>
            <person name="Albert R."/>
            <person name="Binder M."/>
            <person name="Bloem J."/>
            <person name="Labutti K."/>
            <person name="Salamov A."/>
            <person name="Andreopoulos B."/>
            <person name="Baker S."/>
            <person name="Barry K."/>
            <person name="Bills G."/>
            <person name="Bluhm B."/>
            <person name="Cannon C."/>
            <person name="Castanera R."/>
            <person name="Culley D."/>
            <person name="Daum C."/>
            <person name="Ezra D."/>
            <person name="Gonzalez J."/>
            <person name="Henrissat B."/>
            <person name="Kuo A."/>
            <person name="Liang C."/>
            <person name="Lipzen A."/>
            <person name="Lutzoni F."/>
            <person name="Magnuson J."/>
            <person name="Mondo S."/>
            <person name="Nolan M."/>
            <person name="Ohm R."/>
            <person name="Pangilinan J."/>
            <person name="Park H.-J."/>
            <person name="Ramirez L."/>
            <person name="Alfaro M."/>
            <person name="Sun H."/>
            <person name="Tritt A."/>
            <person name="Yoshinaga Y."/>
            <person name="Zwiers L.-H."/>
            <person name="Turgeon B."/>
            <person name="Goodwin S."/>
            <person name="Spatafora J."/>
            <person name="Crous P."/>
            <person name="Grigoriev I."/>
        </authorList>
    </citation>
    <scope>NUCLEOTIDE SEQUENCE</scope>
    <source>
        <strain evidence="21">CBS 115976</strain>
    </source>
</reference>
<keyword evidence="6" id="KW-0963">Cytoplasm</keyword>
<evidence type="ECO:0000313" key="21">
    <source>
        <dbReference type="EMBL" id="KAF2671059.1"/>
    </source>
</evidence>
<keyword evidence="10" id="KW-0159">Chromosome partition</keyword>
<dbReference type="InterPro" id="IPR013966">
    <property type="entry name" value="Spc34"/>
</dbReference>
<name>A0A6A6UFK2_9PEZI</name>
<evidence type="ECO:0000256" key="9">
    <source>
        <dbReference type="ARBA" id="ARBA00022776"/>
    </source>
</evidence>
<evidence type="ECO:0000256" key="15">
    <source>
        <dbReference type="ARBA" id="ARBA00023306"/>
    </source>
</evidence>
<proteinExistence type="inferred from homology"/>
<evidence type="ECO:0000256" key="20">
    <source>
        <dbReference type="SAM" id="MobiDB-lite"/>
    </source>
</evidence>
<protein>
    <recommendedName>
        <fullName evidence="17">DASH complex subunit SPC34</fullName>
    </recommendedName>
    <alternativeName>
        <fullName evidence="18">Outer kinetochore protein SPC34</fullName>
    </alternativeName>
</protein>
<dbReference type="GO" id="GO:0005876">
    <property type="term" value="C:spindle microtubule"/>
    <property type="evidence" value="ECO:0007669"/>
    <property type="project" value="InterPro"/>
</dbReference>
<dbReference type="Proteomes" id="UP000799302">
    <property type="component" value="Unassembled WGS sequence"/>
</dbReference>
<dbReference type="AlphaFoldDB" id="A0A6A6UFK2"/>
<comment type="subcellular location">
    <subcellularLocation>
        <location evidence="3">Chromosome</location>
        <location evidence="3">Centromere</location>
        <location evidence="3">Kinetochore</location>
    </subcellularLocation>
    <subcellularLocation>
        <location evidence="2">Cytoplasm</location>
        <location evidence="2">Cytoskeleton</location>
        <location evidence="2">Spindle</location>
    </subcellularLocation>
    <subcellularLocation>
        <location evidence="1">Nucleus</location>
    </subcellularLocation>
</comment>
<evidence type="ECO:0000256" key="10">
    <source>
        <dbReference type="ARBA" id="ARBA00022829"/>
    </source>
</evidence>
<evidence type="ECO:0000256" key="1">
    <source>
        <dbReference type="ARBA" id="ARBA00004123"/>
    </source>
</evidence>
<gene>
    <name evidence="21" type="ORF">BT63DRAFT_438597</name>
</gene>
<evidence type="ECO:0000256" key="6">
    <source>
        <dbReference type="ARBA" id="ARBA00022490"/>
    </source>
</evidence>
<evidence type="ECO:0000256" key="4">
    <source>
        <dbReference type="ARBA" id="ARBA00008491"/>
    </source>
</evidence>
<dbReference type="GO" id="GO:0008608">
    <property type="term" value="P:attachment of spindle microtubules to kinetochore"/>
    <property type="evidence" value="ECO:0007669"/>
    <property type="project" value="InterPro"/>
</dbReference>
<evidence type="ECO:0000256" key="2">
    <source>
        <dbReference type="ARBA" id="ARBA00004186"/>
    </source>
</evidence>
<keyword evidence="8" id="KW-0493">Microtubule</keyword>
<keyword evidence="22" id="KW-1185">Reference proteome</keyword>
<dbReference type="GO" id="GO:0042729">
    <property type="term" value="C:DASH complex"/>
    <property type="evidence" value="ECO:0007669"/>
    <property type="project" value="InterPro"/>
</dbReference>
<evidence type="ECO:0000256" key="11">
    <source>
        <dbReference type="ARBA" id="ARBA00022838"/>
    </source>
</evidence>
<evidence type="ECO:0000256" key="17">
    <source>
        <dbReference type="ARBA" id="ARBA00044112"/>
    </source>
</evidence>
<feature type="compositionally biased region" description="Polar residues" evidence="20">
    <location>
        <begin position="67"/>
        <end position="78"/>
    </location>
</feature>
<evidence type="ECO:0000256" key="19">
    <source>
        <dbReference type="SAM" id="Coils"/>
    </source>
</evidence>
<keyword evidence="7" id="KW-0132">Cell division</keyword>
<feature type="coiled-coil region" evidence="19">
    <location>
        <begin position="212"/>
        <end position="246"/>
    </location>
</feature>
<evidence type="ECO:0000256" key="5">
    <source>
        <dbReference type="ARBA" id="ARBA00022454"/>
    </source>
</evidence>
<keyword evidence="12 19" id="KW-0175">Coiled coil</keyword>
<keyword evidence="14" id="KW-0539">Nucleus</keyword>
<dbReference type="Pfam" id="PF08657">
    <property type="entry name" value="DASH_Spc34"/>
    <property type="match status" value="2"/>
</dbReference>
<dbReference type="EMBL" id="MU004233">
    <property type="protein sequence ID" value="KAF2671059.1"/>
    <property type="molecule type" value="Genomic_DNA"/>
</dbReference>
<evidence type="ECO:0000313" key="22">
    <source>
        <dbReference type="Proteomes" id="UP000799302"/>
    </source>
</evidence>
<keyword evidence="11" id="KW-0995">Kinetochore</keyword>
<evidence type="ECO:0000256" key="7">
    <source>
        <dbReference type="ARBA" id="ARBA00022618"/>
    </source>
</evidence>
<dbReference type="GO" id="GO:0051301">
    <property type="term" value="P:cell division"/>
    <property type="evidence" value="ECO:0007669"/>
    <property type="project" value="UniProtKB-KW"/>
</dbReference>
<organism evidence="21 22">
    <name type="scientific">Microthyrium microscopicum</name>
    <dbReference type="NCBI Taxonomy" id="703497"/>
    <lineage>
        <taxon>Eukaryota</taxon>
        <taxon>Fungi</taxon>
        <taxon>Dikarya</taxon>
        <taxon>Ascomycota</taxon>
        <taxon>Pezizomycotina</taxon>
        <taxon>Dothideomycetes</taxon>
        <taxon>Dothideomycetes incertae sedis</taxon>
        <taxon>Microthyriales</taxon>
        <taxon>Microthyriaceae</taxon>
        <taxon>Microthyrium</taxon>
    </lineage>
</organism>
<evidence type="ECO:0000256" key="12">
    <source>
        <dbReference type="ARBA" id="ARBA00023054"/>
    </source>
</evidence>
<keyword evidence="15" id="KW-0131">Cell cycle</keyword>
<accession>A0A6A6UFK2</accession>
<evidence type="ECO:0000256" key="8">
    <source>
        <dbReference type="ARBA" id="ARBA00022701"/>
    </source>
</evidence>
<comment type="similarity">
    <text evidence="4">Belongs to the DASH complex SPC34 family.</text>
</comment>
<evidence type="ECO:0000256" key="16">
    <source>
        <dbReference type="ARBA" id="ARBA00023328"/>
    </source>
</evidence>
<keyword evidence="5" id="KW-0158">Chromosome</keyword>
<dbReference type="OrthoDB" id="10016597at2759"/>
<keyword evidence="13" id="KW-0206">Cytoskeleton</keyword>
<sequence>MASASLISAHLEQISACSQTIRELNFPQPKIFTNALLHSHDITTLLRDTEAHERALFTVPKPEPNRRSTVFPSNQPLPQSGPGAIRGPRRNTAVASVLGGDLVERIKRGGGGGAGSALGYREGGGRERGDVDVDVLLEGAEKLCGVYPIPGAIGKINALRQRHHRVKNSIAYYEARATEQAVRLNKLESKGSDHMNDDFELNLGGDEVPEENFFTEADVQAEEDEIKELERKKRTLEDRVTRMEEDLNF</sequence>